<sequence>MSQLFTKSSLFHSHPPHMAERKQRDRRRDNKIRPSRCMPPPHLPDNNAENTHGPSQRPPPQGPTTQEPVVFGDFARKSFSLVCWRAYVRALLTVFFLALLENIPQWAV</sequence>
<dbReference type="Proteomes" id="UP000826661">
    <property type="component" value="Chromosome II"/>
</dbReference>
<evidence type="ECO:0000313" key="3">
    <source>
        <dbReference type="Proteomes" id="UP000826661"/>
    </source>
</evidence>
<feature type="region of interest" description="Disordered" evidence="1">
    <location>
        <begin position="1"/>
        <end position="69"/>
    </location>
</feature>
<feature type="compositionally biased region" description="Basic and acidic residues" evidence="1">
    <location>
        <begin position="17"/>
        <end position="32"/>
    </location>
</feature>
<keyword evidence="3" id="KW-1185">Reference proteome</keyword>
<gene>
    <name evidence="2" type="ORF">H0G86_002973</name>
</gene>
<evidence type="ECO:0000313" key="2">
    <source>
        <dbReference type="EMBL" id="QYS95698.1"/>
    </source>
</evidence>
<accession>A0A8G0L6S9</accession>
<dbReference type="EMBL" id="CP075865">
    <property type="protein sequence ID" value="QYS95698.1"/>
    <property type="molecule type" value="Genomic_DNA"/>
</dbReference>
<organism evidence="2 3">
    <name type="scientific">Trichoderma simmonsii</name>
    <dbReference type="NCBI Taxonomy" id="1491479"/>
    <lineage>
        <taxon>Eukaryota</taxon>
        <taxon>Fungi</taxon>
        <taxon>Dikarya</taxon>
        <taxon>Ascomycota</taxon>
        <taxon>Pezizomycotina</taxon>
        <taxon>Sordariomycetes</taxon>
        <taxon>Hypocreomycetidae</taxon>
        <taxon>Hypocreales</taxon>
        <taxon>Hypocreaceae</taxon>
        <taxon>Trichoderma</taxon>
    </lineage>
</organism>
<proteinExistence type="predicted"/>
<name>A0A8G0L6S9_9HYPO</name>
<evidence type="ECO:0000256" key="1">
    <source>
        <dbReference type="SAM" id="MobiDB-lite"/>
    </source>
</evidence>
<feature type="compositionally biased region" description="Polar residues" evidence="1">
    <location>
        <begin position="1"/>
        <end position="11"/>
    </location>
</feature>
<protein>
    <submittedName>
        <fullName evidence="2">Uncharacterized protein</fullName>
    </submittedName>
</protein>
<reference evidence="2 3" key="1">
    <citation type="journal article" date="2021" name="BMC Genomics">
        <title>Telomere-to-telomere genome assembly of asparaginase-producing Trichoderma simmonsii.</title>
        <authorList>
            <person name="Chung D."/>
            <person name="Kwon Y.M."/>
            <person name="Yang Y."/>
        </authorList>
    </citation>
    <scope>NUCLEOTIDE SEQUENCE [LARGE SCALE GENOMIC DNA]</scope>
    <source>
        <strain evidence="2 3">GH-Sj1</strain>
    </source>
</reference>
<dbReference type="AlphaFoldDB" id="A0A8G0L6S9"/>